<name>A0A834VB23_SARSC</name>
<evidence type="ECO:0000256" key="1">
    <source>
        <dbReference type="SAM" id="MobiDB-lite"/>
    </source>
</evidence>
<feature type="transmembrane region" description="Helical" evidence="2">
    <location>
        <begin position="90"/>
        <end position="110"/>
    </location>
</feature>
<feature type="region of interest" description="Disordered" evidence="1">
    <location>
        <begin position="160"/>
        <end position="206"/>
    </location>
</feature>
<dbReference type="AlphaFoldDB" id="A0A834VB23"/>
<evidence type="ECO:0000256" key="2">
    <source>
        <dbReference type="SAM" id="Phobius"/>
    </source>
</evidence>
<keyword evidence="2" id="KW-0472">Membrane</keyword>
<keyword evidence="2" id="KW-1133">Transmembrane helix</keyword>
<reference evidence="5" key="1">
    <citation type="journal article" date="2020" name="PLoS Negl. Trop. Dis.">
        <title>High-quality nuclear genome for Sarcoptes scabiei-A critical resource for a neglected parasite.</title>
        <authorList>
            <person name="Korhonen P.K."/>
            <person name="Gasser R.B."/>
            <person name="Ma G."/>
            <person name="Wang T."/>
            <person name="Stroehlein A.J."/>
            <person name="Young N.D."/>
            <person name="Ang C.S."/>
            <person name="Fernando D.D."/>
            <person name="Lu H.C."/>
            <person name="Taylor S."/>
            <person name="Reynolds S.L."/>
            <person name="Mofiz E."/>
            <person name="Najaraj S.H."/>
            <person name="Gowda H."/>
            <person name="Madugundu A."/>
            <person name="Renuse S."/>
            <person name="Holt D."/>
            <person name="Pandey A."/>
            <person name="Papenfuss A.T."/>
            <person name="Fischer K."/>
        </authorList>
    </citation>
    <scope>NUCLEOTIDE SEQUENCE [LARGE SCALE GENOMIC DNA]</scope>
</reference>
<gene>
    <name evidence="3" type="ORF">SSS_9028</name>
</gene>
<dbReference type="EnsemblMetazoa" id="SSS_9028s_mrna">
    <property type="protein sequence ID" value="KAF7489000.1"/>
    <property type="gene ID" value="SSS_9028"/>
</dbReference>
<feature type="transmembrane region" description="Helical" evidence="2">
    <location>
        <begin position="116"/>
        <end position="137"/>
    </location>
</feature>
<protein>
    <submittedName>
        <fullName evidence="3 4">Uncharacterized protein</fullName>
    </submittedName>
</protein>
<sequence>MDKPQLKADYIEKIVIEPEDIIPKSGWFKCCKYTLVAILILMILISLIGIIVAESLLEEHYLATGIISLLGIILFLFGLIATVKEHVPTILLFAVLLIFYLLVLMYSRLFDSPHLIIIRTIILLLIVIGEIVFTILIRDWRQIQVSRLRQRAIKTVNDNQSKSFARSSNNHYQRSYDPPTRPSMMSSNYQQMNRYSPSPNRKPIEHHYEQIENPYVLISPSSSGAIYSKSSNQNRR</sequence>
<proteinExistence type="predicted"/>
<feature type="transmembrane region" description="Helical" evidence="2">
    <location>
        <begin position="33"/>
        <end position="55"/>
    </location>
</feature>
<evidence type="ECO:0000313" key="5">
    <source>
        <dbReference type="Proteomes" id="UP000070412"/>
    </source>
</evidence>
<keyword evidence="2" id="KW-0812">Transmembrane</keyword>
<keyword evidence="5" id="KW-1185">Reference proteome</keyword>
<dbReference type="OrthoDB" id="6502291at2759"/>
<dbReference type="EMBL" id="WVUK01000065">
    <property type="protein sequence ID" value="KAF7489000.1"/>
    <property type="molecule type" value="Genomic_DNA"/>
</dbReference>
<accession>A0A834VB23</accession>
<reference evidence="3" key="2">
    <citation type="submission" date="2020-01" db="EMBL/GenBank/DDBJ databases">
        <authorList>
            <person name="Korhonen P.K.K."/>
            <person name="Guangxu M.G."/>
            <person name="Wang T.W."/>
            <person name="Stroehlein A.J.S."/>
            <person name="Young N.D."/>
            <person name="Ang C.-S.A."/>
            <person name="Fernando D.W.F."/>
            <person name="Lu H.L."/>
            <person name="Taylor S.T."/>
            <person name="Ehtesham M.E.M."/>
            <person name="Najaraj S.H.N."/>
            <person name="Harsha G.H.G."/>
            <person name="Madugundu A.M."/>
            <person name="Renuse S.R."/>
            <person name="Holt D.H."/>
            <person name="Pandey A.P."/>
            <person name="Papenfuss A.P."/>
            <person name="Gasser R.B.G."/>
            <person name="Fischer K.F."/>
        </authorList>
    </citation>
    <scope>NUCLEOTIDE SEQUENCE</scope>
    <source>
        <strain evidence="3">SSS_KF_BRIS2020</strain>
    </source>
</reference>
<feature type="transmembrane region" description="Helical" evidence="2">
    <location>
        <begin position="61"/>
        <end position="83"/>
    </location>
</feature>
<reference evidence="4" key="3">
    <citation type="submission" date="2022-06" db="UniProtKB">
        <authorList>
            <consortium name="EnsemblMetazoa"/>
        </authorList>
    </citation>
    <scope>IDENTIFICATION</scope>
</reference>
<feature type="compositionally biased region" description="Polar residues" evidence="1">
    <location>
        <begin position="160"/>
        <end position="173"/>
    </location>
</feature>
<dbReference type="Proteomes" id="UP000070412">
    <property type="component" value="Unassembled WGS sequence"/>
</dbReference>
<dbReference type="OMA" id="ILIRDWR"/>
<organism evidence="3">
    <name type="scientific">Sarcoptes scabiei</name>
    <name type="common">Itch mite</name>
    <name type="synonym">Acarus scabiei</name>
    <dbReference type="NCBI Taxonomy" id="52283"/>
    <lineage>
        <taxon>Eukaryota</taxon>
        <taxon>Metazoa</taxon>
        <taxon>Ecdysozoa</taxon>
        <taxon>Arthropoda</taxon>
        <taxon>Chelicerata</taxon>
        <taxon>Arachnida</taxon>
        <taxon>Acari</taxon>
        <taxon>Acariformes</taxon>
        <taxon>Sarcoptiformes</taxon>
        <taxon>Astigmata</taxon>
        <taxon>Psoroptidia</taxon>
        <taxon>Sarcoptoidea</taxon>
        <taxon>Sarcoptidae</taxon>
        <taxon>Sarcoptinae</taxon>
        <taxon>Sarcoptes</taxon>
    </lineage>
</organism>
<evidence type="ECO:0000313" key="4">
    <source>
        <dbReference type="EnsemblMetazoa" id="KAF7489000.1"/>
    </source>
</evidence>
<evidence type="ECO:0000313" key="3">
    <source>
        <dbReference type="EMBL" id="KAF7489000.1"/>
    </source>
</evidence>
<feature type="compositionally biased region" description="Polar residues" evidence="1">
    <location>
        <begin position="183"/>
        <end position="199"/>
    </location>
</feature>